<organism evidence="4 5">
    <name type="scientific">Pseudoalteromonas ruthenica</name>
    <dbReference type="NCBI Taxonomy" id="151081"/>
    <lineage>
        <taxon>Bacteria</taxon>
        <taxon>Pseudomonadati</taxon>
        <taxon>Pseudomonadota</taxon>
        <taxon>Gammaproteobacteria</taxon>
        <taxon>Alteromonadales</taxon>
        <taxon>Pseudoalteromonadaceae</taxon>
        <taxon>Pseudoalteromonas</taxon>
    </lineage>
</organism>
<dbReference type="InterPro" id="IPR008207">
    <property type="entry name" value="Sig_transdc_His_kin_Hpt_dom"/>
</dbReference>
<dbReference type="PANTHER" id="PTHR43395:SF1">
    <property type="entry name" value="CHEMOTAXIS PROTEIN CHEA"/>
    <property type="match status" value="1"/>
</dbReference>
<dbReference type="Proteomes" id="UP000305874">
    <property type="component" value="Unassembled WGS sequence"/>
</dbReference>
<dbReference type="RefSeq" id="WP_171041942.1">
    <property type="nucleotide sequence ID" value="NZ_PNCG01000507.1"/>
</dbReference>
<dbReference type="AlphaFoldDB" id="A0A5S3YLS5"/>
<evidence type="ECO:0000259" key="3">
    <source>
        <dbReference type="PROSITE" id="PS50894"/>
    </source>
</evidence>
<dbReference type="GO" id="GO:0000160">
    <property type="term" value="P:phosphorelay signal transduction system"/>
    <property type="evidence" value="ECO:0007669"/>
    <property type="project" value="UniProtKB-KW"/>
</dbReference>
<dbReference type="SMART" id="SM00073">
    <property type="entry name" value="HPT"/>
    <property type="match status" value="1"/>
</dbReference>
<dbReference type="PANTHER" id="PTHR43395">
    <property type="entry name" value="SENSOR HISTIDINE KINASE CHEA"/>
    <property type="match status" value="1"/>
</dbReference>
<keyword evidence="1" id="KW-0902">Two-component regulatory system</keyword>
<evidence type="ECO:0000313" key="5">
    <source>
        <dbReference type="Proteomes" id="UP000305874"/>
    </source>
</evidence>
<proteinExistence type="predicted"/>
<dbReference type="Pfam" id="PF01627">
    <property type="entry name" value="Hpt"/>
    <property type="match status" value="1"/>
</dbReference>
<sequence>MSFEVDEDILQDFLVEAGEILELLSEQLVELENNPEDKELLNAIFRGFHTVKGGAGFLSMTELVDACHGAENVFDVLRQGQRSVSSELMDVILQSLDTIN</sequence>
<reference evidence="4 5" key="1">
    <citation type="submission" date="2017-12" db="EMBL/GenBank/DDBJ databases">
        <authorList>
            <person name="Paulsen S."/>
            <person name="Gram L.K."/>
        </authorList>
    </citation>
    <scope>NUCLEOTIDE SEQUENCE [LARGE SCALE GENOMIC DNA]</scope>
    <source>
        <strain evidence="4 5">S2897</strain>
    </source>
</reference>
<dbReference type="GO" id="GO:0004672">
    <property type="term" value="F:protein kinase activity"/>
    <property type="evidence" value="ECO:0007669"/>
    <property type="project" value="UniProtKB-ARBA"/>
</dbReference>
<accession>A0A5S3YLS5</accession>
<evidence type="ECO:0000256" key="2">
    <source>
        <dbReference type="PROSITE-ProRule" id="PRU00110"/>
    </source>
</evidence>
<feature type="non-terminal residue" evidence="4">
    <location>
        <position position="100"/>
    </location>
</feature>
<dbReference type="FunFam" id="1.20.120.160:FF:000008">
    <property type="entry name" value="Chemotaxis sensor histidine kinase CheA"/>
    <property type="match status" value="1"/>
</dbReference>
<keyword evidence="2" id="KW-0597">Phosphoprotein</keyword>
<name>A0A5S3YLS5_9GAMM</name>
<protein>
    <submittedName>
        <fullName evidence="4">Chemotaxis protein CheA</fullName>
    </submittedName>
</protein>
<dbReference type="EMBL" id="PNCG01000507">
    <property type="protein sequence ID" value="TMP76858.1"/>
    <property type="molecule type" value="Genomic_DNA"/>
</dbReference>
<feature type="domain" description="HPt" evidence="3">
    <location>
        <begin position="2"/>
        <end position="100"/>
    </location>
</feature>
<reference evidence="5" key="2">
    <citation type="submission" date="2019-06" db="EMBL/GenBank/DDBJ databases">
        <title>Co-occurence of chitin degradation, pigmentation and bioactivity in marine Pseudoalteromonas.</title>
        <authorList>
            <person name="Sonnenschein E.C."/>
            <person name="Bech P.K."/>
        </authorList>
    </citation>
    <scope>NUCLEOTIDE SEQUENCE [LARGE SCALE GENOMIC DNA]</scope>
    <source>
        <strain evidence="5">S2897</strain>
    </source>
</reference>
<dbReference type="Gene3D" id="1.20.120.160">
    <property type="entry name" value="HPT domain"/>
    <property type="match status" value="1"/>
</dbReference>
<dbReference type="PROSITE" id="PS50894">
    <property type="entry name" value="HPT"/>
    <property type="match status" value="1"/>
</dbReference>
<dbReference type="SUPFAM" id="SSF47226">
    <property type="entry name" value="Histidine-containing phosphotransfer domain, HPT domain"/>
    <property type="match status" value="1"/>
</dbReference>
<feature type="modified residue" description="Phosphohistidine" evidence="2">
    <location>
        <position position="49"/>
    </location>
</feature>
<dbReference type="CDD" id="cd00088">
    <property type="entry name" value="HPT"/>
    <property type="match status" value="1"/>
</dbReference>
<evidence type="ECO:0000256" key="1">
    <source>
        <dbReference type="ARBA" id="ARBA00023012"/>
    </source>
</evidence>
<evidence type="ECO:0000313" key="4">
    <source>
        <dbReference type="EMBL" id="TMP76858.1"/>
    </source>
</evidence>
<dbReference type="InterPro" id="IPR051315">
    <property type="entry name" value="Bact_Chemotaxis_CheA"/>
</dbReference>
<gene>
    <name evidence="4" type="ORF">CWC05_21225</name>
</gene>
<comment type="caution">
    <text evidence="4">The sequence shown here is derived from an EMBL/GenBank/DDBJ whole genome shotgun (WGS) entry which is preliminary data.</text>
</comment>
<dbReference type="InterPro" id="IPR036641">
    <property type="entry name" value="HPT_dom_sf"/>
</dbReference>